<evidence type="ECO:0000313" key="2">
    <source>
        <dbReference type="Proteomes" id="UP000662904"/>
    </source>
</evidence>
<evidence type="ECO:0008006" key="3">
    <source>
        <dbReference type="Google" id="ProtNLM"/>
    </source>
</evidence>
<dbReference type="Pfam" id="PF07870">
    <property type="entry name" value="DUF1657"/>
    <property type="match status" value="1"/>
</dbReference>
<dbReference type="InterPro" id="IPR012452">
    <property type="entry name" value="DUF1657"/>
</dbReference>
<accession>A0A8A0RPN1</accession>
<dbReference type="RefSeq" id="WP_206706826.1">
    <property type="nucleotide sequence ID" value="NZ_CP059066.1"/>
</dbReference>
<proteinExistence type="predicted"/>
<dbReference type="SUPFAM" id="SSF47240">
    <property type="entry name" value="Ferritin-like"/>
    <property type="match status" value="1"/>
</dbReference>
<protein>
    <recommendedName>
        <fullName evidence="3">DUF1657 domain-containing protein</fullName>
    </recommendedName>
</protein>
<name>A0A8A0RPN1_9FIRM</name>
<gene>
    <name evidence="1" type="ORF">H0A61_01835</name>
</gene>
<dbReference type="Proteomes" id="UP000662904">
    <property type="component" value="Chromosome"/>
</dbReference>
<dbReference type="AlphaFoldDB" id="A0A8A0RPN1"/>
<dbReference type="InterPro" id="IPR012347">
    <property type="entry name" value="Ferritin-like"/>
</dbReference>
<dbReference type="EMBL" id="CP059066">
    <property type="protein sequence ID" value="QSQ09469.1"/>
    <property type="molecule type" value="Genomic_DNA"/>
</dbReference>
<keyword evidence="2" id="KW-1185">Reference proteome</keyword>
<reference evidence="1" key="1">
    <citation type="submission" date="2020-07" db="EMBL/GenBank/DDBJ databases">
        <title>Koleobacter methoxysyntrophicus gen. nov., sp. nov., a novel anaerobic bacterium isolated from deep subsurface oil field and proposal of Koleobacterales ord. nov. in the phylum Firmicutes.</title>
        <authorList>
            <person name="Sakamoto S."/>
            <person name="Tamaki H."/>
        </authorList>
    </citation>
    <scope>NUCLEOTIDE SEQUENCE</scope>
    <source>
        <strain evidence="1">NRmbB1</strain>
    </source>
</reference>
<dbReference type="KEGG" id="kme:H0A61_01835"/>
<sequence length="68" mass="7889">MTVQSDLQKAIASAQSLLGQYSTFAEQTQDKAVKKMFNELSQDMQHHIDTLNLRLDYLKKNNPMFQQQ</sequence>
<dbReference type="InterPro" id="IPR009078">
    <property type="entry name" value="Ferritin-like_SF"/>
</dbReference>
<dbReference type="Gene3D" id="1.20.1260.10">
    <property type="match status" value="1"/>
</dbReference>
<evidence type="ECO:0000313" key="1">
    <source>
        <dbReference type="EMBL" id="QSQ09469.1"/>
    </source>
</evidence>
<organism evidence="1 2">
    <name type="scientific">Koleobacter methoxysyntrophicus</name>
    <dbReference type="NCBI Taxonomy" id="2751313"/>
    <lineage>
        <taxon>Bacteria</taxon>
        <taxon>Bacillati</taxon>
        <taxon>Bacillota</taxon>
        <taxon>Clostridia</taxon>
        <taxon>Koleobacterales</taxon>
        <taxon>Koleobacteraceae</taxon>
        <taxon>Koleobacter</taxon>
    </lineage>
</organism>